<organism evidence="12 13">
    <name type="scientific">Neptunomonas marina</name>
    <dbReference type="NCBI Taxonomy" id="1815562"/>
    <lineage>
        <taxon>Bacteria</taxon>
        <taxon>Pseudomonadati</taxon>
        <taxon>Pseudomonadota</taxon>
        <taxon>Gammaproteobacteria</taxon>
        <taxon>Oceanospirillales</taxon>
        <taxon>Oceanospirillaceae</taxon>
        <taxon>Neptunomonas</taxon>
    </lineage>
</organism>
<name>A0A437Q691_9GAMM</name>
<keyword evidence="3" id="KW-0645">Protease</keyword>
<dbReference type="EMBL" id="SACQ01000006">
    <property type="protein sequence ID" value="RVU30029.1"/>
    <property type="molecule type" value="Genomic_DNA"/>
</dbReference>
<protein>
    <recommendedName>
        <fullName evidence="11">NlpC/P60 domain-containing protein</fullName>
    </recommendedName>
</protein>
<dbReference type="Pfam" id="PF00877">
    <property type="entry name" value="NLPC_P60"/>
    <property type="match status" value="1"/>
</dbReference>
<dbReference type="PANTHER" id="PTHR47360">
    <property type="entry name" value="MUREIN DD-ENDOPEPTIDASE MEPS/MUREIN LD-CARBOXYPEPTIDASE"/>
    <property type="match status" value="1"/>
</dbReference>
<evidence type="ECO:0000256" key="6">
    <source>
        <dbReference type="ARBA" id="ARBA00022807"/>
    </source>
</evidence>
<feature type="signal peptide" evidence="10">
    <location>
        <begin position="1"/>
        <end position="22"/>
    </location>
</feature>
<dbReference type="InterPro" id="IPR038765">
    <property type="entry name" value="Papain-like_cys_pep_sf"/>
</dbReference>
<dbReference type="RefSeq" id="WP_127694814.1">
    <property type="nucleotide sequence ID" value="NZ_SACQ01000006.1"/>
</dbReference>
<reference evidence="12 13" key="1">
    <citation type="submission" date="2019-01" db="EMBL/GenBank/DDBJ databases">
        <authorList>
            <person name="Chen W.-M."/>
        </authorList>
    </citation>
    <scope>NUCLEOTIDE SEQUENCE [LARGE SCALE GENOMIC DNA]</scope>
    <source>
        <strain evidence="12 13">HPM-16</strain>
    </source>
</reference>
<evidence type="ECO:0000256" key="2">
    <source>
        <dbReference type="ARBA" id="ARBA00007074"/>
    </source>
</evidence>
<evidence type="ECO:0000256" key="8">
    <source>
        <dbReference type="ARBA" id="ARBA00023139"/>
    </source>
</evidence>
<feature type="chain" id="PRO_5019128306" description="NlpC/P60 domain-containing protein" evidence="10">
    <location>
        <begin position="23"/>
        <end position="151"/>
    </location>
</feature>
<evidence type="ECO:0000313" key="13">
    <source>
        <dbReference type="Proteomes" id="UP000282818"/>
    </source>
</evidence>
<evidence type="ECO:0000256" key="9">
    <source>
        <dbReference type="ARBA" id="ARBA00023288"/>
    </source>
</evidence>
<sequence length="151" mass="16839">MKYRVIYWVLLISLLAGCSSKGSRPPVAVSAWPAAPFSGFYTQWRGTPYLLGGSSKQGVDCSAFVQHAYRDVLSRSIPRTTLMLSQTGESVAFGAWQVGDLIFFKTGRKQRHVGVYVGDGNFMHASTSVGVTVTPLTNPYWKTRYWMAKRY</sequence>
<keyword evidence="9" id="KW-0449">Lipoprotein</keyword>
<keyword evidence="6" id="KW-0788">Thiol protease</keyword>
<evidence type="ECO:0000256" key="7">
    <source>
        <dbReference type="ARBA" id="ARBA00023136"/>
    </source>
</evidence>
<proteinExistence type="inferred from homology"/>
<dbReference type="Proteomes" id="UP000282818">
    <property type="component" value="Unassembled WGS sequence"/>
</dbReference>
<comment type="caution">
    <text evidence="12">The sequence shown here is derived from an EMBL/GenBank/DDBJ whole genome shotgun (WGS) entry which is preliminary data.</text>
</comment>
<evidence type="ECO:0000256" key="4">
    <source>
        <dbReference type="ARBA" id="ARBA00022729"/>
    </source>
</evidence>
<dbReference type="Gene3D" id="3.90.1720.10">
    <property type="entry name" value="endopeptidase domain like (from Nostoc punctiforme)"/>
    <property type="match status" value="1"/>
</dbReference>
<dbReference type="PROSITE" id="PS51935">
    <property type="entry name" value="NLPC_P60"/>
    <property type="match status" value="1"/>
</dbReference>
<dbReference type="PANTHER" id="PTHR47360:SF3">
    <property type="entry name" value="MUREIN DD-ENDOPEPTIDASE MEPS_MUREIN LD-CARBOXYPEPTIDASE"/>
    <property type="match status" value="1"/>
</dbReference>
<feature type="domain" description="NlpC/P60" evidence="11">
    <location>
        <begin position="28"/>
        <end position="151"/>
    </location>
</feature>
<evidence type="ECO:0000256" key="5">
    <source>
        <dbReference type="ARBA" id="ARBA00022801"/>
    </source>
</evidence>
<keyword evidence="5" id="KW-0378">Hydrolase</keyword>
<gene>
    <name evidence="12" type="ORF">EOE65_13295</name>
</gene>
<dbReference type="AlphaFoldDB" id="A0A437Q691"/>
<keyword evidence="13" id="KW-1185">Reference proteome</keyword>
<evidence type="ECO:0000313" key="12">
    <source>
        <dbReference type="EMBL" id="RVU30029.1"/>
    </source>
</evidence>
<dbReference type="InterPro" id="IPR052062">
    <property type="entry name" value="Murein_DD/LD_carboxypeptidase"/>
</dbReference>
<keyword evidence="4 10" id="KW-0732">Signal</keyword>
<comment type="similarity">
    <text evidence="2">Belongs to the peptidase C40 family.</text>
</comment>
<evidence type="ECO:0000256" key="10">
    <source>
        <dbReference type="SAM" id="SignalP"/>
    </source>
</evidence>
<accession>A0A437Q691</accession>
<evidence type="ECO:0000256" key="3">
    <source>
        <dbReference type="ARBA" id="ARBA00022670"/>
    </source>
</evidence>
<keyword evidence="8" id="KW-0564">Palmitate</keyword>
<dbReference type="InterPro" id="IPR000064">
    <property type="entry name" value="NLP_P60_dom"/>
</dbReference>
<dbReference type="PROSITE" id="PS51257">
    <property type="entry name" value="PROKAR_LIPOPROTEIN"/>
    <property type="match status" value="1"/>
</dbReference>
<dbReference type="SUPFAM" id="SSF54001">
    <property type="entry name" value="Cysteine proteinases"/>
    <property type="match status" value="1"/>
</dbReference>
<evidence type="ECO:0000259" key="11">
    <source>
        <dbReference type="PROSITE" id="PS51935"/>
    </source>
</evidence>
<dbReference type="GO" id="GO:0008234">
    <property type="term" value="F:cysteine-type peptidase activity"/>
    <property type="evidence" value="ECO:0007669"/>
    <property type="project" value="UniProtKB-KW"/>
</dbReference>
<dbReference type="GO" id="GO:0006508">
    <property type="term" value="P:proteolysis"/>
    <property type="evidence" value="ECO:0007669"/>
    <property type="project" value="UniProtKB-KW"/>
</dbReference>
<evidence type="ECO:0000256" key="1">
    <source>
        <dbReference type="ARBA" id="ARBA00004635"/>
    </source>
</evidence>
<keyword evidence="7" id="KW-0472">Membrane</keyword>
<comment type="subcellular location">
    <subcellularLocation>
        <location evidence="1">Membrane</location>
        <topology evidence="1">Lipid-anchor</topology>
    </subcellularLocation>
</comment>
<dbReference type="GO" id="GO:0016020">
    <property type="term" value="C:membrane"/>
    <property type="evidence" value="ECO:0007669"/>
    <property type="project" value="UniProtKB-SubCell"/>
</dbReference>